<feature type="transmembrane region" description="Helical" evidence="6">
    <location>
        <begin position="318"/>
        <end position="337"/>
    </location>
</feature>
<evidence type="ECO:0000256" key="1">
    <source>
        <dbReference type="ARBA" id="ARBA00004141"/>
    </source>
</evidence>
<dbReference type="PROSITE" id="PS50850">
    <property type="entry name" value="MFS"/>
    <property type="match status" value="1"/>
</dbReference>
<evidence type="ECO:0000313" key="9">
    <source>
        <dbReference type="Proteomes" id="UP000076532"/>
    </source>
</evidence>
<dbReference type="PROSITE" id="PS00216">
    <property type="entry name" value="SUGAR_TRANSPORT_1"/>
    <property type="match status" value="1"/>
</dbReference>
<accession>A0A166M4P2</accession>
<feature type="transmembrane region" description="Helical" evidence="6">
    <location>
        <begin position="74"/>
        <end position="96"/>
    </location>
</feature>
<feature type="transmembrane region" description="Helical" evidence="6">
    <location>
        <begin position="133"/>
        <end position="153"/>
    </location>
</feature>
<evidence type="ECO:0000256" key="3">
    <source>
        <dbReference type="ARBA" id="ARBA00022692"/>
    </source>
</evidence>
<dbReference type="InterPro" id="IPR011701">
    <property type="entry name" value="MFS"/>
</dbReference>
<dbReference type="AlphaFoldDB" id="A0A166M4P2"/>
<dbReference type="PANTHER" id="PTHR23504">
    <property type="entry name" value="MAJOR FACILITATOR SUPERFAMILY DOMAIN-CONTAINING PROTEIN 10"/>
    <property type="match status" value="1"/>
</dbReference>
<organism evidence="8 9">
    <name type="scientific">Athelia psychrophila</name>
    <dbReference type="NCBI Taxonomy" id="1759441"/>
    <lineage>
        <taxon>Eukaryota</taxon>
        <taxon>Fungi</taxon>
        <taxon>Dikarya</taxon>
        <taxon>Basidiomycota</taxon>
        <taxon>Agaricomycotina</taxon>
        <taxon>Agaricomycetes</taxon>
        <taxon>Agaricomycetidae</taxon>
        <taxon>Atheliales</taxon>
        <taxon>Atheliaceae</taxon>
        <taxon>Athelia</taxon>
    </lineage>
</organism>
<comment type="subcellular location">
    <subcellularLocation>
        <location evidence="1">Membrane</location>
        <topology evidence="1">Multi-pass membrane protein</topology>
    </subcellularLocation>
</comment>
<feature type="domain" description="Major facilitator superfamily (MFS) profile" evidence="7">
    <location>
        <begin position="36"/>
        <end position="490"/>
    </location>
</feature>
<keyword evidence="9" id="KW-1185">Reference proteome</keyword>
<name>A0A166M4P2_9AGAM</name>
<feature type="transmembrane region" description="Helical" evidence="6">
    <location>
        <begin position="422"/>
        <end position="442"/>
    </location>
</feature>
<dbReference type="Pfam" id="PF07690">
    <property type="entry name" value="MFS_1"/>
    <property type="match status" value="1"/>
</dbReference>
<gene>
    <name evidence="8" type="ORF">FIBSPDRAFT_919058</name>
</gene>
<feature type="transmembrane region" description="Helical" evidence="6">
    <location>
        <begin position="462"/>
        <end position="486"/>
    </location>
</feature>
<dbReference type="InterPro" id="IPR020846">
    <property type="entry name" value="MFS_dom"/>
</dbReference>
<keyword evidence="5 6" id="KW-0472">Membrane</keyword>
<dbReference type="EMBL" id="KV417531">
    <property type="protein sequence ID" value="KZP23635.1"/>
    <property type="molecule type" value="Genomic_DNA"/>
</dbReference>
<feature type="transmembrane region" description="Helical" evidence="6">
    <location>
        <begin position="388"/>
        <end position="410"/>
    </location>
</feature>
<dbReference type="SUPFAM" id="SSF103473">
    <property type="entry name" value="MFS general substrate transporter"/>
    <property type="match status" value="1"/>
</dbReference>
<evidence type="ECO:0000259" key="7">
    <source>
        <dbReference type="PROSITE" id="PS50850"/>
    </source>
</evidence>
<evidence type="ECO:0000313" key="8">
    <source>
        <dbReference type="EMBL" id="KZP23635.1"/>
    </source>
</evidence>
<dbReference type="PANTHER" id="PTHR23504:SF15">
    <property type="entry name" value="MAJOR FACILITATOR SUPERFAMILY (MFS) PROFILE DOMAIN-CONTAINING PROTEIN"/>
    <property type="match status" value="1"/>
</dbReference>
<feature type="transmembrane region" description="Helical" evidence="6">
    <location>
        <begin position="349"/>
        <end position="368"/>
    </location>
</feature>
<dbReference type="GO" id="GO:0022857">
    <property type="term" value="F:transmembrane transporter activity"/>
    <property type="evidence" value="ECO:0007669"/>
    <property type="project" value="InterPro"/>
</dbReference>
<proteinExistence type="predicted"/>
<feature type="transmembrane region" description="Helical" evidence="6">
    <location>
        <begin position="108"/>
        <end position="127"/>
    </location>
</feature>
<keyword evidence="3 6" id="KW-0812">Transmembrane</keyword>
<dbReference type="Gene3D" id="1.20.1250.20">
    <property type="entry name" value="MFS general substrate transporter like domains"/>
    <property type="match status" value="1"/>
</dbReference>
<dbReference type="OrthoDB" id="419616at2759"/>
<protein>
    <submittedName>
        <fullName evidence="8">MFS general substrate transporter</fullName>
    </submittedName>
</protein>
<evidence type="ECO:0000256" key="6">
    <source>
        <dbReference type="SAM" id="Phobius"/>
    </source>
</evidence>
<evidence type="ECO:0000256" key="2">
    <source>
        <dbReference type="ARBA" id="ARBA00022448"/>
    </source>
</evidence>
<feature type="transmembrane region" description="Helical" evidence="6">
    <location>
        <begin position="207"/>
        <end position="229"/>
    </location>
</feature>
<dbReference type="InterPro" id="IPR005829">
    <property type="entry name" value="Sugar_transporter_CS"/>
</dbReference>
<sequence>MPFTKPYDESTPLLSNQSIEDPKAFKARPTPIPKLQLSIISGIRLVEPIAYTQIFPYINEFMSDLKVTDDPKRIGFYSGLVQSMFAVFELVSIYNMAKISDRVGRRPVILCGVMGVGLTTLLFGLSTSFPMMLITRALAGLCSGNVSVMHSVVGELTDASNQAIALPIYGLAWPLGSVLGPLLGGTFSHAAQKFSWLDWQFLRTYPYFLPCFVSSLVTVVAVLIGYFVLEETLPSKLRPPFSRMSSSSSSDTLCEFEEVSKSDVPLSASELLANPIICALSTSGFALSFLASGFEVLFVLVCFTAIENGGLGLSTEQIGYSLSISGMIAFFLQLLLMPYILRAFDHAKAYTFCMCMFPCIFVLMPFLNPIAKSGYDASTGLLDANTTAVVWAGICLILGMSRFANIAYALSMVILKEGNPSPASLGMCNGIVQSVMCLARAFSPALASSLYAYSVDNEVLGGFAWVLFMLTISFAGVYQSAVISVARSKRHSRD</sequence>
<feature type="transmembrane region" description="Helical" evidence="6">
    <location>
        <begin position="165"/>
        <end position="187"/>
    </location>
</feature>
<keyword evidence="4 6" id="KW-1133">Transmembrane helix</keyword>
<evidence type="ECO:0000256" key="4">
    <source>
        <dbReference type="ARBA" id="ARBA00022989"/>
    </source>
</evidence>
<evidence type="ECO:0000256" key="5">
    <source>
        <dbReference type="ARBA" id="ARBA00023136"/>
    </source>
</evidence>
<reference evidence="8 9" key="1">
    <citation type="journal article" date="2016" name="Mol. Biol. Evol.">
        <title>Comparative Genomics of Early-Diverging Mushroom-Forming Fungi Provides Insights into the Origins of Lignocellulose Decay Capabilities.</title>
        <authorList>
            <person name="Nagy L.G."/>
            <person name="Riley R."/>
            <person name="Tritt A."/>
            <person name="Adam C."/>
            <person name="Daum C."/>
            <person name="Floudas D."/>
            <person name="Sun H."/>
            <person name="Yadav J.S."/>
            <person name="Pangilinan J."/>
            <person name="Larsson K.H."/>
            <person name="Matsuura K."/>
            <person name="Barry K."/>
            <person name="Labutti K."/>
            <person name="Kuo R."/>
            <person name="Ohm R.A."/>
            <person name="Bhattacharya S.S."/>
            <person name="Shirouzu T."/>
            <person name="Yoshinaga Y."/>
            <person name="Martin F.M."/>
            <person name="Grigoriev I.V."/>
            <person name="Hibbett D.S."/>
        </authorList>
    </citation>
    <scope>NUCLEOTIDE SEQUENCE [LARGE SCALE GENOMIC DNA]</scope>
    <source>
        <strain evidence="8 9">CBS 109695</strain>
    </source>
</reference>
<feature type="transmembrane region" description="Helical" evidence="6">
    <location>
        <begin position="285"/>
        <end position="306"/>
    </location>
</feature>
<dbReference type="GO" id="GO:0016020">
    <property type="term" value="C:membrane"/>
    <property type="evidence" value="ECO:0007669"/>
    <property type="project" value="UniProtKB-SubCell"/>
</dbReference>
<dbReference type="InterPro" id="IPR036259">
    <property type="entry name" value="MFS_trans_sf"/>
</dbReference>
<keyword evidence="2" id="KW-0813">Transport</keyword>
<dbReference type="Proteomes" id="UP000076532">
    <property type="component" value="Unassembled WGS sequence"/>
</dbReference>